<feature type="transmembrane region" description="Helical" evidence="2">
    <location>
        <begin position="167"/>
        <end position="185"/>
    </location>
</feature>
<feature type="transmembrane region" description="Helical" evidence="2">
    <location>
        <begin position="303"/>
        <end position="325"/>
    </location>
</feature>
<evidence type="ECO:0000259" key="3">
    <source>
        <dbReference type="Pfam" id="PF00892"/>
    </source>
</evidence>
<sequence>MEGEAAERAREEARLLPQGDAAWAAEPEPVAVIELVDREKPAPLWAWILLVFSVLAFTSSGVIFSMMPEVPSLTLASWRLQATSVLLIPACALELAFWTPADVRLRILRSMGLLAVNGAFLGLHFGLWVLSLQLTSLPHAMLFITMSPVFVALASWARGRPISRGELAGTALGVAGGALLALTSVHHGGGSERDPSWQGDACALAGAGLFVLHLEMGRRLRGFTPMLTYSAVVTSIAAGLLVVGAVALEGSGLLGDRRGHASFGVLQWLVDRRYIGMILMLAIVPGIVGHVGFNTIVKHIDSLVLTLASSVEPLLGSCIGYALGLVSAPPLLTYVGGFTVIASTIIVPIAGHARQQRAERLERLAAGKSQNAMRTVELA</sequence>
<proteinExistence type="inferred from homology"/>
<evidence type="ECO:0000313" key="5">
    <source>
        <dbReference type="Proteomes" id="UP001255856"/>
    </source>
</evidence>
<protein>
    <recommendedName>
        <fullName evidence="3">EamA domain-containing protein</fullName>
    </recommendedName>
</protein>
<name>A0AAD9MPD0_PROWI</name>
<comment type="caution">
    <text evidence="4">The sequence shown here is derived from an EMBL/GenBank/DDBJ whole genome shotgun (WGS) entry which is preliminary data.</text>
</comment>
<dbReference type="SUPFAM" id="SSF103481">
    <property type="entry name" value="Multidrug resistance efflux transporter EmrE"/>
    <property type="match status" value="1"/>
</dbReference>
<dbReference type="Proteomes" id="UP001255856">
    <property type="component" value="Unassembled WGS sequence"/>
</dbReference>
<evidence type="ECO:0000256" key="1">
    <source>
        <dbReference type="ARBA" id="ARBA00007635"/>
    </source>
</evidence>
<keyword evidence="2" id="KW-1133">Transmembrane helix</keyword>
<organism evidence="4 5">
    <name type="scientific">Prototheca wickerhamii</name>
    <dbReference type="NCBI Taxonomy" id="3111"/>
    <lineage>
        <taxon>Eukaryota</taxon>
        <taxon>Viridiplantae</taxon>
        <taxon>Chlorophyta</taxon>
        <taxon>core chlorophytes</taxon>
        <taxon>Trebouxiophyceae</taxon>
        <taxon>Chlorellales</taxon>
        <taxon>Chlorellaceae</taxon>
        <taxon>Prototheca</taxon>
    </lineage>
</organism>
<keyword evidence="5" id="KW-1185">Reference proteome</keyword>
<evidence type="ECO:0000313" key="4">
    <source>
        <dbReference type="EMBL" id="KAK2080926.1"/>
    </source>
</evidence>
<feature type="transmembrane region" description="Helical" evidence="2">
    <location>
        <begin position="136"/>
        <end position="155"/>
    </location>
</feature>
<dbReference type="EMBL" id="JASFZW010000001">
    <property type="protein sequence ID" value="KAK2080926.1"/>
    <property type="molecule type" value="Genomic_DNA"/>
</dbReference>
<feature type="transmembrane region" description="Helical" evidence="2">
    <location>
        <begin position="274"/>
        <end position="296"/>
    </location>
</feature>
<accession>A0AAD9MPD0</accession>
<keyword evidence="2" id="KW-0812">Transmembrane</keyword>
<dbReference type="AlphaFoldDB" id="A0AAD9MPD0"/>
<feature type="transmembrane region" description="Helical" evidence="2">
    <location>
        <begin position="197"/>
        <end position="214"/>
    </location>
</feature>
<dbReference type="InterPro" id="IPR037185">
    <property type="entry name" value="EmrE-like"/>
</dbReference>
<dbReference type="InterPro" id="IPR000620">
    <property type="entry name" value="EamA_dom"/>
</dbReference>
<dbReference type="Pfam" id="PF00892">
    <property type="entry name" value="EamA"/>
    <property type="match status" value="1"/>
</dbReference>
<feature type="domain" description="EamA" evidence="3">
    <location>
        <begin position="45"/>
        <end position="180"/>
    </location>
</feature>
<dbReference type="GO" id="GO:0016020">
    <property type="term" value="C:membrane"/>
    <property type="evidence" value="ECO:0007669"/>
    <property type="project" value="InterPro"/>
</dbReference>
<evidence type="ECO:0000256" key="2">
    <source>
        <dbReference type="SAM" id="Phobius"/>
    </source>
</evidence>
<dbReference type="PANTHER" id="PTHR22911:SF76">
    <property type="entry name" value="EAMA DOMAIN-CONTAINING PROTEIN"/>
    <property type="match status" value="1"/>
</dbReference>
<keyword evidence="2" id="KW-0472">Membrane</keyword>
<dbReference type="PANTHER" id="PTHR22911">
    <property type="entry name" value="ACYL-MALONYL CONDENSING ENZYME-RELATED"/>
    <property type="match status" value="1"/>
</dbReference>
<comment type="similarity">
    <text evidence="1">Belongs to the drug/metabolite transporter (DMT) superfamily. Plant drug/metabolite exporter (P-DME) (TC 2.A.7.4) family.</text>
</comment>
<feature type="transmembrane region" description="Helical" evidence="2">
    <location>
        <begin position="78"/>
        <end position="99"/>
    </location>
</feature>
<feature type="transmembrane region" description="Helical" evidence="2">
    <location>
        <begin position="44"/>
        <end position="66"/>
    </location>
</feature>
<feature type="transmembrane region" description="Helical" evidence="2">
    <location>
        <begin position="331"/>
        <end position="351"/>
    </location>
</feature>
<feature type="transmembrane region" description="Helical" evidence="2">
    <location>
        <begin position="226"/>
        <end position="248"/>
    </location>
</feature>
<reference evidence="4" key="1">
    <citation type="submission" date="2021-01" db="EMBL/GenBank/DDBJ databases">
        <authorList>
            <person name="Eckstrom K.M.E."/>
        </authorList>
    </citation>
    <scope>NUCLEOTIDE SEQUENCE</scope>
    <source>
        <strain evidence="4">UVCC 0001</strain>
    </source>
</reference>
<gene>
    <name evidence="4" type="ORF">QBZ16_000780</name>
</gene>
<feature type="transmembrane region" description="Helical" evidence="2">
    <location>
        <begin position="111"/>
        <end position="130"/>
    </location>
</feature>